<reference evidence="1" key="1">
    <citation type="journal article" date="2022" name="bioRxiv">
        <title>Population genetic analysis of Ophidiomyces ophidiicola, the causative agent of snake fungal disease, indicates recent introductions to the USA.</title>
        <authorList>
            <person name="Ladner J.T."/>
            <person name="Palmer J.M."/>
            <person name="Ettinger C.L."/>
            <person name="Stajich J.E."/>
            <person name="Farrell T.M."/>
            <person name="Glorioso B.M."/>
            <person name="Lawson B."/>
            <person name="Price S.J."/>
            <person name="Stengle A.G."/>
            <person name="Grear D.A."/>
            <person name="Lorch J.M."/>
        </authorList>
    </citation>
    <scope>NUCLEOTIDE SEQUENCE</scope>
    <source>
        <strain evidence="1">NWHC 24266-5</strain>
    </source>
</reference>
<proteinExistence type="predicted"/>
<sequence>MEERTEKDYEKIGNPVLLEKIDKLFECNVGDLVDLPIIVAVGDQSSGKSSVLAGLTKLPFPRDSGLCTRFATQIIFRRSNIKKIGVSIIPAPASTKEHAEKVKAWHIEVENLDNESFTKILSQAHEVMNLSSQTEKEKSSLSTFSEDVLRLEIQGPDDDHLSVIDVPGLFTNTTDGVTSKEDITIVQNMVLRYMRNPRSVMLAVVPANVDIATQAIIQHAKELDPSGERTLGVFTKPDLVDEGAEVAVLDMLNGKKSGIKLGWNVVRNPGQKDLSMGKIGRDSEEAFFNEVSPWKSVDKDKVGIESLRGRLQEVLTNHIRREFPKVKAEISKQLAICKKELQSFGADRSTPQQQAAFLLDIVTKFQDIVGQALVTDYGRNDVFE</sequence>
<dbReference type="EMBL" id="JALBCA010000025">
    <property type="protein sequence ID" value="KAI2389266.1"/>
    <property type="molecule type" value="Genomic_DNA"/>
</dbReference>
<accession>A0ACB8V0B6</accession>
<name>A0ACB8V0B6_9EURO</name>
<organism evidence="1">
    <name type="scientific">Ophidiomyces ophidiicola</name>
    <dbReference type="NCBI Taxonomy" id="1387563"/>
    <lineage>
        <taxon>Eukaryota</taxon>
        <taxon>Fungi</taxon>
        <taxon>Dikarya</taxon>
        <taxon>Ascomycota</taxon>
        <taxon>Pezizomycotina</taxon>
        <taxon>Eurotiomycetes</taxon>
        <taxon>Eurotiomycetidae</taxon>
        <taxon>Onygenales</taxon>
        <taxon>Onygenaceae</taxon>
        <taxon>Ophidiomyces</taxon>
    </lineage>
</organism>
<evidence type="ECO:0000313" key="1">
    <source>
        <dbReference type="EMBL" id="KAI2389266.1"/>
    </source>
</evidence>
<protein>
    <submittedName>
        <fullName evidence="1">Uncharacterized protein</fullName>
    </submittedName>
</protein>
<comment type="caution">
    <text evidence="1">The sequence shown here is derived from an EMBL/GenBank/DDBJ whole genome shotgun (WGS) entry which is preliminary data.</text>
</comment>
<gene>
    <name evidence="1" type="ORF">LOY88_002233</name>
</gene>